<dbReference type="AlphaFoldDB" id="A0A370DP80"/>
<evidence type="ECO:0000256" key="3">
    <source>
        <dbReference type="ARBA" id="ARBA00022692"/>
    </source>
</evidence>
<keyword evidence="8" id="KW-1185">Reference proteome</keyword>
<dbReference type="NCBIfam" id="TIGR04409">
    <property type="entry name" value="LptC_YrbK"/>
    <property type="match status" value="1"/>
</dbReference>
<dbReference type="EMBL" id="QFXE01000008">
    <property type="protein sequence ID" value="RDH86730.1"/>
    <property type="molecule type" value="Genomic_DNA"/>
</dbReference>
<evidence type="ECO:0000256" key="4">
    <source>
        <dbReference type="ARBA" id="ARBA00022989"/>
    </source>
</evidence>
<dbReference type="PANTHER" id="PTHR37481">
    <property type="entry name" value="LIPOPOLYSACCHARIDE EXPORT SYSTEM PROTEIN LPTC"/>
    <property type="match status" value="1"/>
</dbReference>
<reference evidence="7 8" key="1">
    <citation type="journal article" date="2018" name="ISME J.">
        <title>Endosymbiont genomes yield clues of tubeworm success.</title>
        <authorList>
            <person name="Li Y."/>
            <person name="Liles M.R."/>
            <person name="Halanych K.M."/>
        </authorList>
    </citation>
    <scope>NUCLEOTIDE SEQUENCE [LARGE SCALE GENOMIC DNA]</scope>
    <source>
        <strain evidence="7">A1462</strain>
    </source>
</reference>
<keyword evidence="2" id="KW-0997">Cell inner membrane</keyword>
<evidence type="ECO:0000256" key="1">
    <source>
        <dbReference type="ARBA" id="ARBA00022475"/>
    </source>
</evidence>
<dbReference type="Pfam" id="PF06835">
    <property type="entry name" value="LptC"/>
    <property type="match status" value="1"/>
</dbReference>
<dbReference type="InterPro" id="IPR026265">
    <property type="entry name" value="LptC"/>
</dbReference>
<dbReference type="PANTHER" id="PTHR37481:SF1">
    <property type="entry name" value="LIPOPOLYSACCHARIDE EXPORT SYSTEM PROTEIN LPTC"/>
    <property type="match status" value="1"/>
</dbReference>
<evidence type="ECO:0000256" key="5">
    <source>
        <dbReference type="ARBA" id="ARBA00023136"/>
    </source>
</evidence>
<dbReference type="Gene3D" id="2.60.450.10">
    <property type="entry name" value="Lipopolysaccharide (LPS) transport protein A like domain"/>
    <property type="match status" value="1"/>
</dbReference>
<evidence type="ECO:0000256" key="2">
    <source>
        <dbReference type="ARBA" id="ARBA00022519"/>
    </source>
</evidence>
<dbReference type="GO" id="GO:0015221">
    <property type="term" value="F:lipopolysaccharide transmembrane transporter activity"/>
    <property type="evidence" value="ECO:0007669"/>
    <property type="project" value="InterPro"/>
</dbReference>
<evidence type="ECO:0000313" key="7">
    <source>
        <dbReference type="EMBL" id="RDH86730.1"/>
    </source>
</evidence>
<evidence type="ECO:0000313" key="8">
    <source>
        <dbReference type="Proteomes" id="UP000254771"/>
    </source>
</evidence>
<organism evidence="7 8">
    <name type="scientific">endosymbiont of Escarpia spicata</name>
    <dbReference type="NCBI Taxonomy" id="2200908"/>
    <lineage>
        <taxon>Bacteria</taxon>
        <taxon>Pseudomonadati</taxon>
        <taxon>Pseudomonadota</taxon>
        <taxon>Gammaproteobacteria</taxon>
        <taxon>sulfur-oxidizing symbionts</taxon>
    </lineage>
</organism>
<dbReference type="InterPro" id="IPR010664">
    <property type="entry name" value="LipoPS_assembly_LptC-rel"/>
</dbReference>
<dbReference type="InterPro" id="IPR052363">
    <property type="entry name" value="LPS_export_LptC"/>
</dbReference>
<proteinExistence type="predicted"/>
<protein>
    <submittedName>
        <fullName evidence="7">LPS export ABC transporter periplasmic protein LptC</fullName>
    </submittedName>
</protein>
<keyword evidence="1" id="KW-1003">Cell membrane</keyword>
<keyword evidence="3 6" id="KW-0812">Transmembrane</keyword>
<feature type="transmembrane region" description="Helical" evidence="6">
    <location>
        <begin position="6"/>
        <end position="24"/>
    </location>
</feature>
<dbReference type="GO" id="GO:0017089">
    <property type="term" value="F:glycolipid transfer activity"/>
    <property type="evidence" value="ECO:0007669"/>
    <property type="project" value="TreeGrafter"/>
</dbReference>
<dbReference type="GO" id="GO:0030288">
    <property type="term" value="C:outer membrane-bounded periplasmic space"/>
    <property type="evidence" value="ECO:0007669"/>
    <property type="project" value="TreeGrafter"/>
</dbReference>
<dbReference type="Proteomes" id="UP000254771">
    <property type="component" value="Unassembled WGS sequence"/>
</dbReference>
<keyword evidence="4 6" id="KW-1133">Transmembrane helix</keyword>
<gene>
    <name evidence="7" type="primary">lptC</name>
    <name evidence="7" type="ORF">DIZ78_07475</name>
</gene>
<sequence length="188" mass="21770">MVNRHTLSIVLFTAAIAGLSWWLAEITEPKQQRQQVAGHHPDYYAEDLTITTYSETGSPKHRLATEHLVHFMDDDSAELEHPHLWMFDPVTPPWKLRAEQARITNNGEDIFLPGKVSIDREGQGKNRPYHIITFDLKVQPKLSYAETDGAFRLDSRQDWVTSIGMRGWFKEPARIKLLSEVRSRYETQ</sequence>
<name>A0A370DP80_9GAMM</name>
<evidence type="ECO:0000256" key="6">
    <source>
        <dbReference type="SAM" id="Phobius"/>
    </source>
</evidence>
<dbReference type="GO" id="GO:0005886">
    <property type="term" value="C:plasma membrane"/>
    <property type="evidence" value="ECO:0007669"/>
    <property type="project" value="InterPro"/>
</dbReference>
<comment type="caution">
    <text evidence="7">The sequence shown here is derived from an EMBL/GenBank/DDBJ whole genome shotgun (WGS) entry which is preliminary data.</text>
</comment>
<accession>A0A370DP80</accession>
<keyword evidence="5 6" id="KW-0472">Membrane</keyword>